<name>A0A7E6FMA3_9MOLL</name>
<dbReference type="PANTHER" id="PTHR10480">
    <property type="entry name" value="PROTEIN UNC-13 HOMOLOG"/>
    <property type="match status" value="1"/>
</dbReference>
<dbReference type="Proteomes" id="UP000515154">
    <property type="component" value="Linkage group LG22"/>
</dbReference>
<feature type="compositionally biased region" description="Polar residues" evidence="1">
    <location>
        <begin position="283"/>
        <end position="311"/>
    </location>
</feature>
<accession>A0A7E6FMA3</accession>
<dbReference type="GO" id="GO:0042734">
    <property type="term" value="C:presynaptic membrane"/>
    <property type="evidence" value="ECO:0007669"/>
    <property type="project" value="TreeGrafter"/>
</dbReference>
<keyword evidence="2" id="KW-1185">Reference proteome</keyword>
<evidence type="ECO:0000313" key="3">
    <source>
        <dbReference type="RefSeq" id="XP_036368007.1"/>
    </source>
</evidence>
<dbReference type="Gene3D" id="2.60.40.150">
    <property type="entry name" value="C2 domain"/>
    <property type="match status" value="1"/>
</dbReference>
<dbReference type="GO" id="GO:0061789">
    <property type="term" value="P:dense core granule priming"/>
    <property type="evidence" value="ECO:0007669"/>
    <property type="project" value="TreeGrafter"/>
</dbReference>
<dbReference type="GO" id="GO:0043195">
    <property type="term" value="C:terminal bouton"/>
    <property type="evidence" value="ECO:0007669"/>
    <property type="project" value="TreeGrafter"/>
</dbReference>
<dbReference type="GO" id="GO:0035249">
    <property type="term" value="P:synaptic transmission, glutamatergic"/>
    <property type="evidence" value="ECO:0007669"/>
    <property type="project" value="TreeGrafter"/>
</dbReference>
<dbReference type="InterPro" id="IPR027080">
    <property type="entry name" value="Unc-13"/>
</dbReference>
<dbReference type="GO" id="GO:0016082">
    <property type="term" value="P:synaptic vesicle priming"/>
    <property type="evidence" value="ECO:0007669"/>
    <property type="project" value="TreeGrafter"/>
</dbReference>
<evidence type="ECO:0000313" key="2">
    <source>
        <dbReference type="Proteomes" id="UP000515154"/>
    </source>
</evidence>
<feature type="compositionally biased region" description="Basic and acidic residues" evidence="1">
    <location>
        <begin position="351"/>
        <end position="361"/>
    </location>
</feature>
<dbReference type="GO" id="GO:0005516">
    <property type="term" value="F:calmodulin binding"/>
    <property type="evidence" value="ECO:0007669"/>
    <property type="project" value="TreeGrafter"/>
</dbReference>
<dbReference type="GO" id="GO:0017075">
    <property type="term" value="F:syntaxin-1 binding"/>
    <property type="evidence" value="ECO:0007669"/>
    <property type="project" value="TreeGrafter"/>
</dbReference>
<reference evidence="3" key="1">
    <citation type="submission" date="2025-08" db="UniProtKB">
        <authorList>
            <consortium name="RefSeq"/>
        </authorList>
    </citation>
    <scope>IDENTIFICATION</scope>
</reference>
<dbReference type="GO" id="GO:0016081">
    <property type="term" value="P:synaptic vesicle docking"/>
    <property type="evidence" value="ECO:0007669"/>
    <property type="project" value="TreeGrafter"/>
</dbReference>
<feature type="region of interest" description="Disordered" evidence="1">
    <location>
        <begin position="205"/>
        <end position="367"/>
    </location>
</feature>
<gene>
    <name evidence="3" type="primary">LOC115223135</name>
</gene>
<proteinExistence type="predicted"/>
<dbReference type="RefSeq" id="XP_036368007.1">
    <property type="nucleotide sequence ID" value="XM_036512114.1"/>
</dbReference>
<dbReference type="GO" id="GO:0031594">
    <property type="term" value="C:neuromuscular junction"/>
    <property type="evidence" value="ECO:0007669"/>
    <property type="project" value="TreeGrafter"/>
</dbReference>
<dbReference type="KEGG" id="osn:115223135"/>
<organism evidence="2 3">
    <name type="scientific">Octopus sinensis</name>
    <name type="common">East Asian common octopus</name>
    <dbReference type="NCBI Taxonomy" id="2607531"/>
    <lineage>
        <taxon>Eukaryota</taxon>
        <taxon>Metazoa</taxon>
        <taxon>Spiralia</taxon>
        <taxon>Lophotrochozoa</taxon>
        <taxon>Mollusca</taxon>
        <taxon>Cephalopoda</taxon>
        <taxon>Coleoidea</taxon>
        <taxon>Octopodiformes</taxon>
        <taxon>Octopoda</taxon>
        <taxon>Incirrata</taxon>
        <taxon>Octopodidae</taxon>
        <taxon>Octopus</taxon>
    </lineage>
</organism>
<dbReference type="SUPFAM" id="SSF49562">
    <property type="entry name" value="C2 domain (Calcium/lipid-binding domain, CaLB)"/>
    <property type="match status" value="1"/>
</dbReference>
<feature type="compositionally biased region" description="Polar residues" evidence="1">
    <location>
        <begin position="265"/>
        <end position="276"/>
    </location>
</feature>
<dbReference type="GO" id="GO:0030672">
    <property type="term" value="C:synaptic vesicle membrane"/>
    <property type="evidence" value="ECO:0007669"/>
    <property type="project" value="TreeGrafter"/>
</dbReference>
<feature type="compositionally biased region" description="Basic and acidic residues" evidence="1">
    <location>
        <begin position="213"/>
        <end position="242"/>
    </location>
</feature>
<sequence>MFETMRLDTGLIIEVWNKGMLWDSLLGLHWLPLRKIHHSNQEGQGKWFSLDGELIMKNGEIIGTRGSTGHSILIDARFELPYGYEDWEADWEARNWEARNWEGYEDLPEVEAAELQSKLDVLNSIMDQELNQYDSIQDQQRRQTYSQFSPLMAGHSLNSSLNSDEHLGQDNLLNCSKETVGRPLPTGMSEDSDYTSDVNFPVQHQHNSSAHQFRGDHGFRMQHNDSKEDFGSFDRGYEREPDYYQDGVYYPGRSDTDSEPLYYNSRPNSRPQSFINDSPVDSHVSSLNVSRQSTQDYSCSNEEGDYNSCSNDEADDYNSPVNSRISSADVSRQSTQDYSDAAAPPPTDLPYEEKETEKRTELPSPARNRWIDAIQKVCSQLGDLQDFE</sequence>
<dbReference type="AlphaFoldDB" id="A0A7E6FMA3"/>
<protein>
    <submittedName>
        <fullName evidence="3">Protein unc-13 homolog B-like</fullName>
    </submittedName>
</protein>
<dbReference type="GO" id="GO:0019992">
    <property type="term" value="F:diacylglycerol binding"/>
    <property type="evidence" value="ECO:0007669"/>
    <property type="project" value="InterPro"/>
</dbReference>
<dbReference type="GO" id="GO:0098831">
    <property type="term" value="C:presynaptic active zone cytoplasmic component"/>
    <property type="evidence" value="ECO:0007669"/>
    <property type="project" value="TreeGrafter"/>
</dbReference>
<dbReference type="InterPro" id="IPR035892">
    <property type="entry name" value="C2_domain_sf"/>
</dbReference>
<evidence type="ECO:0000256" key="1">
    <source>
        <dbReference type="SAM" id="MobiDB-lite"/>
    </source>
</evidence>
<dbReference type="GO" id="GO:0099525">
    <property type="term" value="P:presynaptic dense core vesicle exocytosis"/>
    <property type="evidence" value="ECO:0007669"/>
    <property type="project" value="TreeGrafter"/>
</dbReference>
<feature type="compositionally biased region" description="Polar residues" evidence="1">
    <location>
        <begin position="319"/>
        <end position="338"/>
    </location>
</feature>
<dbReference type="PANTHER" id="PTHR10480:SF12">
    <property type="entry name" value="UNC-13, ISOFORM E"/>
    <property type="match status" value="1"/>
</dbReference>